<dbReference type="EMBL" id="DVNA01000036">
    <property type="protein sequence ID" value="HIU54473.1"/>
    <property type="molecule type" value="Genomic_DNA"/>
</dbReference>
<evidence type="ECO:0000313" key="8">
    <source>
        <dbReference type="EMBL" id="HIU54473.1"/>
    </source>
</evidence>
<organism evidence="8 9">
    <name type="scientific">Candidatus Gallibacteroides avistercoris</name>
    <dbReference type="NCBI Taxonomy" id="2840833"/>
    <lineage>
        <taxon>Bacteria</taxon>
        <taxon>Pseudomonadati</taxon>
        <taxon>Bacteroidota</taxon>
        <taxon>Bacteroidia</taxon>
        <taxon>Bacteroidales</taxon>
        <taxon>Bacteroidaceae</taxon>
        <taxon>Bacteroidaceae incertae sedis</taxon>
        <taxon>Candidatus Gallibacteroides</taxon>
    </lineage>
</organism>
<evidence type="ECO:0000259" key="7">
    <source>
        <dbReference type="Pfam" id="PF00149"/>
    </source>
</evidence>
<evidence type="ECO:0000256" key="5">
    <source>
        <dbReference type="ARBA" id="ARBA00023136"/>
    </source>
</evidence>
<dbReference type="GO" id="GO:0046872">
    <property type="term" value="F:metal ion binding"/>
    <property type="evidence" value="ECO:0007669"/>
    <property type="project" value="UniProtKB-KW"/>
</dbReference>
<dbReference type="Proteomes" id="UP000824112">
    <property type="component" value="Unassembled WGS sequence"/>
</dbReference>
<name>A0A9D1SCF8_9BACT</name>
<comment type="caution">
    <text evidence="8">The sequence shown here is derived from an EMBL/GenBank/DDBJ whole genome shotgun (WGS) entry which is preliminary data.</text>
</comment>
<evidence type="ECO:0000256" key="2">
    <source>
        <dbReference type="ARBA" id="ARBA00022519"/>
    </source>
</evidence>
<dbReference type="AlphaFoldDB" id="A0A9D1SCF8"/>
<dbReference type="Gene3D" id="3.60.21.10">
    <property type="match status" value="1"/>
</dbReference>
<keyword evidence="1" id="KW-1003">Cell membrane</keyword>
<dbReference type="InterPro" id="IPR043461">
    <property type="entry name" value="LpxH-like"/>
</dbReference>
<dbReference type="InterPro" id="IPR004843">
    <property type="entry name" value="Calcineurin-like_PHP"/>
</dbReference>
<dbReference type="InterPro" id="IPR029052">
    <property type="entry name" value="Metallo-depent_PP-like"/>
</dbReference>
<dbReference type="PANTHER" id="PTHR34990:SF1">
    <property type="entry name" value="UDP-2,3-DIACYLGLUCOSAMINE HYDROLASE"/>
    <property type="match status" value="1"/>
</dbReference>
<evidence type="ECO:0000256" key="4">
    <source>
        <dbReference type="ARBA" id="ARBA00022801"/>
    </source>
</evidence>
<dbReference type="PANTHER" id="PTHR34990">
    <property type="entry name" value="UDP-2,3-DIACYLGLUCOSAMINE HYDROLASE-RELATED"/>
    <property type="match status" value="1"/>
</dbReference>
<gene>
    <name evidence="8" type="ORF">IAB03_01545</name>
</gene>
<dbReference type="GO" id="GO:0009245">
    <property type="term" value="P:lipid A biosynthetic process"/>
    <property type="evidence" value="ECO:0007669"/>
    <property type="project" value="TreeGrafter"/>
</dbReference>
<dbReference type="GO" id="GO:0016020">
    <property type="term" value="C:membrane"/>
    <property type="evidence" value="ECO:0007669"/>
    <property type="project" value="GOC"/>
</dbReference>
<reference evidence="8" key="2">
    <citation type="journal article" date="2021" name="PeerJ">
        <title>Extensive microbial diversity within the chicken gut microbiome revealed by metagenomics and culture.</title>
        <authorList>
            <person name="Gilroy R."/>
            <person name="Ravi A."/>
            <person name="Getino M."/>
            <person name="Pursley I."/>
            <person name="Horton D.L."/>
            <person name="Alikhan N.F."/>
            <person name="Baker D."/>
            <person name="Gharbi K."/>
            <person name="Hall N."/>
            <person name="Watson M."/>
            <person name="Adriaenssens E.M."/>
            <person name="Foster-Nyarko E."/>
            <person name="Jarju S."/>
            <person name="Secka A."/>
            <person name="Antonio M."/>
            <person name="Oren A."/>
            <person name="Chaudhuri R.R."/>
            <person name="La Ragione R."/>
            <person name="Hildebrand F."/>
            <person name="Pallen M.J."/>
        </authorList>
    </citation>
    <scope>NUCLEOTIDE SEQUENCE</scope>
    <source>
        <strain evidence="8">CHK158-818</strain>
    </source>
</reference>
<dbReference type="GO" id="GO:0008758">
    <property type="term" value="F:UDP-2,3-diacylglucosamine hydrolase activity"/>
    <property type="evidence" value="ECO:0007669"/>
    <property type="project" value="TreeGrafter"/>
</dbReference>
<keyword evidence="5" id="KW-0472">Membrane</keyword>
<dbReference type="Pfam" id="PF00149">
    <property type="entry name" value="Metallophos"/>
    <property type="match status" value="1"/>
</dbReference>
<sequence length="252" mass="29590">MKKIYFLSDMHLGARTLKNPRETEKRVVRWLDSVKDEASAIYLLGDVLDFWYEYKTVVPRGFARFFGKIAELTDNGVEVHWFIGNHDIWIFDYLPDELGIILHKEALVCTLAGKRLFLAHGDVLPGVCLPFSMQLMQTIFHSRFCQWLFAAVHPRWTVSFAHRWSSHSRSNSLEEDYKGEQSEFLVQYAKQYLEKEPINYFIFGHRHIMLDLMLRKDSRVIILGDWINYFSFAVLDETGQLTLDIFEPSDVV</sequence>
<keyword evidence="4" id="KW-0378">Hydrolase</keyword>
<keyword evidence="3" id="KW-0479">Metal-binding</keyword>
<dbReference type="CDD" id="cd07398">
    <property type="entry name" value="MPP_YbbF-LpxH"/>
    <property type="match status" value="1"/>
</dbReference>
<reference evidence="8" key="1">
    <citation type="submission" date="2020-10" db="EMBL/GenBank/DDBJ databases">
        <authorList>
            <person name="Gilroy R."/>
        </authorList>
    </citation>
    <scope>NUCLEOTIDE SEQUENCE</scope>
    <source>
        <strain evidence="8">CHK158-818</strain>
    </source>
</reference>
<evidence type="ECO:0000256" key="1">
    <source>
        <dbReference type="ARBA" id="ARBA00022475"/>
    </source>
</evidence>
<keyword evidence="6" id="KW-0464">Manganese</keyword>
<protein>
    <submittedName>
        <fullName evidence="8">UDP-2,3-diacylglucosamine diphosphatase</fullName>
    </submittedName>
</protein>
<feature type="domain" description="Calcineurin-like phosphoesterase" evidence="7">
    <location>
        <begin position="3"/>
        <end position="208"/>
    </location>
</feature>
<accession>A0A9D1SCF8</accession>
<evidence type="ECO:0000256" key="6">
    <source>
        <dbReference type="ARBA" id="ARBA00023211"/>
    </source>
</evidence>
<keyword evidence="2" id="KW-0997">Cell inner membrane</keyword>
<dbReference type="SUPFAM" id="SSF56300">
    <property type="entry name" value="Metallo-dependent phosphatases"/>
    <property type="match status" value="1"/>
</dbReference>
<evidence type="ECO:0000256" key="3">
    <source>
        <dbReference type="ARBA" id="ARBA00022723"/>
    </source>
</evidence>
<proteinExistence type="predicted"/>
<evidence type="ECO:0000313" key="9">
    <source>
        <dbReference type="Proteomes" id="UP000824112"/>
    </source>
</evidence>